<organism evidence="2 3">
    <name type="scientific">Penicillium fimorum</name>
    <dbReference type="NCBI Taxonomy" id="1882269"/>
    <lineage>
        <taxon>Eukaryota</taxon>
        <taxon>Fungi</taxon>
        <taxon>Dikarya</taxon>
        <taxon>Ascomycota</taxon>
        <taxon>Pezizomycotina</taxon>
        <taxon>Eurotiomycetes</taxon>
        <taxon>Eurotiomycetidae</taxon>
        <taxon>Eurotiales</taxon>
        <taxon>Aspergillaceae</taxon>
        <taxon>Penicillium</taxon>
    </lineage>
</organism>
<dbReference type="EMBL" id="JAPWDS010000005">
    <property type="protein sequence ID" value="KAJ5496505.1"/>
    <property type="molecule type" value="Genomic_DNA"/>
</dbReference>
<evidence type="ECO:0000313" key="3">
    <source>
        <dbReference type="Proteomes" id="UP001149954"/>
    </source>
</evidence>
<evidence type="ECO:0000256" key="1">
    <source>
        <dbReference type="SAM" id="MobiDB-lite"/>
    </source>
</evidence>
<feature type="compositionally biased region" description="Basic and acidic residues" evidence="1">
    <location>
        <begin position="9"/>
        <end position="28"/>
    </location>
</feature>
<accession>A0A9W9XQ06</accession>
<keyword evidence="3" id="KW-1185">Reference proteome</keyword>
<sequence>MKVHIARAPHSDTLREWADGASPKRPEQEGFITQLNRSPRLFAHQCCCQRSLPTCSPDDPNEPNEPLD</sequence>
<dbReference type="Proteomes" id="UP001149954">
    <property type="component" value="Unassembled WGS sequence"/>
</dbReference>
<dbReference type="AlphaFoldDB" id="A0A9W9XQ06"/>
<protein>
    <submittedName>
        <fullName evidence="2">Uncharacterized protein</fullName>
    </submittedName>
</protein>
<name>A0A9W9XQ06_9EURO</name>
<comment type="caution">
    <text evidence="2">The sequence shown here is derived from an EMBL/GenBank/DDBJ whole genome shotgun (WGS) entry which is preliminary data.</text>
</comment>
<reference evidence="2" key="1">
    <citation type="submission" date="2022-12" db="EMBL/GenBank/DDBJ databases">
        <authorList>
            <person name="Petersen C."/>
        </authorList>
    </citation>
    <scope>NUCLEOTIDE SEQUENCE</scope>
    <source>
        <strain evidence="2">IBT 29495</strain>
    </source>
</reference>
<evidence type="ECO:0000313" key="2">
    <source>
        <dbReference type="EMBL" id="KAJ5496505.1"/>
    </source>
</evidence>
<proteinExistence type="predicted"/>
<gene>
    <name evidence="2" type="ORF">N7463_008492</name>
</gene>
<reference evidence="2" key="2">
    <citation type="journal article" date="2023" name="IMA Fungus">
        <title>Comparative genomic study of the Penicillium genus elucidates a diverse pangenome and 15 lateral gene transfer events.</title>
        <authorList>
            <person name="Petersen C."/>
            <person name="Sorensen T."/>
            <person name="Nielsen M.R."/>
            <person name="Sondergaard T.E."/>
            <person name="Sorensen J.L."/>
            <person name="Fitzpatrick D.A."/>
            <person name="Frisvad J.C."/>
            <person name="Nielsen K.L."/>
        </authorList>
    </citation>
    <scope>NUCLEOTIDE SEQUENCE</scope>
    <source>
        <strain evidence="2">IBT 29495</strain>
    </source>
</reference>
<feature type="region of interest" description="Disordered" evidence="1">
    <location>
        <begin position="1"/>
        <end position="28"/>
    </location>
</feature>